<dbReference type="InterPro" id="IPR020946">
    <property type="entry name" value="Flavin_mOase-like"/>
</dbReference>
<evidence type="ECO:0000256" key="6">
    <source>
        <dbReference type="ARBA" id="ARBA00023002"/>
    </source>
</evidence>
<keyword evidence="7" id="KW-0503">Monooxygenase</keyword>
<dbReference type="Proteomes" id="UP000268313">
    <property type="component" value="Unassembled WGS sequence"/>
</dbReference>
<dbReference type="Gene3D" id="3.50.50.60">
    <property type="entry name" value="FAD/NAD(P)-binding domain"/>
    <property type="match status" value="3"/>
</dbReference>
<dbReference type="InterPro" id="IPR051820">
    <property type="entry name" value="FAD-binding_MO"/>
</dbReference>
<dbReference type="InterPro" id="IPR036188">
    <property type="entry name" value="FAD/NAD-bd_sf"/>
</dbReference>
<dbReference type="RefSeq" id="WP_120605925.1">
    <property type="nucleotide sequence ID" value="NZ_JABFJX010000149.1"/>
</dbReference>
<keyword evidence="5" id="KW-0521">NADP</keyword>
<comment type="caution">
    <text evidence="8">The sequence shown here is derived from an EMBL/GenBank/DDBJ whole genome shotgun (WGS) entry which is preliminary data.</text>
</comment>
<evidence type="ECO:0000256" key="5">
    <source>
        <dbReference type="ARBA" id="ARBA00022857"/>
    </source>
</evidence>
<comment type="cofactor">
    <cofactor evidence="1">
        <name>FAD</name>
        <dbReference type="ChEBI" id="CHEBI:57692"/>
    </cofactor>
</comment>
<dbReference type="Pfam" id="PF00743">
    <property type="entry name" value="FMO-like"/>
    <property type="match status" value="1"/>
</dbReference>
<keyword evidence="6" id="KW-0560">Oxidoreductase</keyword>
<dbReference type="GO" id="GO:0050660">
    <property type="term" value="F:flavin adenine dinucleotide binding"/>
    <property type="evidence" value="ECO:0007669"/>
    <property type="project" value="InterPro"/>
</dbReference>
<gene>
    <name evidence="8" type="ORF">D7X32_29655</name>
</gene>
<evidence type="ECO:0000313" key="9">
    <source>
        <dbReference type="Proteomes" id="UP000268313"/>
    </source>
</evidence>
<evidence type="ECO:0000256" key="3">
    <source>
        <dbReference type="ARBA" id="ARBA00022630"/>
    </source>
</evidence>
<dbReference type="EMBL" id="RAWE01000143">
    <property type="protein sequence ID" value="RKG98418.1"/>
    <property type="molecule type" value="Genomic_DNA"/>
</dbReference>
<evidence type="ECO:0000256" key="4">
    <source>
        <dbReference type="ARBA" id="ARBA00022827"/>
    </source>
</evidence>
<dbReference type="PRINTS" id="PR00411">
    <property type="entry name" value="PNDRDTASEI"/>
</dbReference>
<protein>
    <submittedName>
        <fullName evidence="8">NAD(P)/FAD-dependent oxidoreductase</fullName>
    </submittedName>
</protein>
<reference evidence="9" key="1">
    <citation type="submission" date="2018-09" db="EMBL/GenBank/DDBJ databases">
        <authorList>
            <person name="Livingstone P.G."/>
            <person name="Whitworth D.E."/>
        </authorList>
    </citation>
    <scope>NUCLEOTIDE SEQUENCE [LARGE SCALE GENOMIC DNA]</scope>
    <source>
        <strain evidence="9">CA043D</strain>
    </source>
</reference>
<evidence type="ECO:0000313" key="8">
    <source>
        <dbReference type="EMBL" id="RKG98418.1"/>
    </source>
</evidence>
<accession>A0A3A8JU14</accession>
<name>A0A3A8JU14_9BACT</name>
<keyword evidence="9" id="KW-1185">Reference proteome</keyword>
<sequence>MIPSPAGPPSHVDVLIIGAGLSGIGAAYHLQTRCPTLSYAILEGRGAMGGTWDLFRYPGVRSDSDMYTLGYRFRPWHGGKAIADGPSIKTYIEETAAEYGIDQRIRYHHRVTRAEWSSEHARWTVDAEVGPERVPVRLTCGFLYTCTGYYDYASGYTPTWPGTEHFQGRIVHPQHWPEDLDYAGKRVVVIGSGATAVTLVPAMAGRAAHVTMLQRSPTYIAEQPAQDSVAKALGHVLPKRVAYAVARWKNVLRGMFLYNLARSRPGFMKWLLRLGVRKALGKAFDVDTHFAPRYNPWDERLCVAPDGDLFRAIREGHASVVTDHIESFTGTGLRLRSGAHLDADLVVTATGLNVKILSGMTLVVDGAPVQLAQTLAYKGMMFSDIPNLVAAFGYTNASWTLKCDLVAEYSCRLLNHMKQHGYTQCVPRVRGPGMTPEPVLDFSSGYVQRALDSLPRQGTRAPWRLYQNYVRDLLLMRYGRVDDDAMEFLRPGSTASQQALLPEVNTGSSAEVARG</sequence>
<dbReference type="Pfam" id="PF13450">
    <property type="entry name" value="NAD_binding_8"/>
    <property type="match status" value="1"/>
</dbReference>
<dbReference type="SUPFAM" id="SSF51905">
    <property type="entry name" value="FAD/NAD(P)-binding domain"/>
    <property type="match status" value="2"/>
</dbReference>
<organism evidence="8 9">
    <name type="scientific">Corallococcus carmarthensis</name>
    <dbReference type="NCBI Taxonomy" id="2316728"/>
    <lineage>
        <taxon>Bacteria</taxon>
        <taxon>Pseudomonadati</taxon>
        <taxon>Myxococcota</taxon>
        <taxon>Myxococcia</taxon>
        <taxon>Myxococcales</taxon>
        <taxon>Cystobacterineae</taxon>
        <taxon>Myxococcaceae</taxon>
        <taxon>Corallococcus</taxon>
    </lineage>
</organism>
<dbReference type="PANTHER" id="PTHR43872">
    <property type="entry name" value="MONOOXYGENASE, PUTATIVE (AFU_ORTHOLOGUE AFUA_8G02570)-RELATED"/>
    <property type="match status" value="1"/>
</dbReference>
<dbReference type="GO" id="GO:0050661">
    <property type="term" value="F:NADP binding"/>
    <property type="evidence" value="ECO:0007669"/>
    <property type="project" value="InterPro"/>
</dbReference>
<evidence type="ECO:0000256" key="2">
    <source>
        <dbReference type="ARBA" id="ARBA00010139"/>
    </source>
</evidence>
<keyword evidence="4" id="KW-0274">FAD</keyword>
<dbReference type="GO" id="GO:0004499">
    <property type="term" value="F:N,N-dimethylaniline monooxygenase activity"/>
    <property type="evidence" value="ECO:0007669"/>
    <property type="project" value="InterPro"/>
</dbReference>
<evidence type="ECO:0000256" key="1">
    <source>
        <dbReference type="ARBA" id="ARBA00001974"/>
    </source>
</evidence>
<evidence type="ECO:0000256" key="7">
    <source>
        <dbReference type="ARBA" id="ARBA00023033"/>
    </source>
</evidence>
<dbReference type="FunFam" id="3.50.50.60:FF:000228">
    <property type="entry name" value="FAD-containing monooxygenase EthA"/>
    <property type="match status" value="1"/>
</dbReference>
<dbReference type="OrthoDB" id="312624at2"/>
<dbReference type="PANTHER" id="PTHR43872:SF1">
    <property type="entry name" value="MONOOXYGENASE, PUTATIVE (AFU_ORTHOLOGUE AFUA_8G02570)-RELATED"/>
    <property type="match status" value="1"/>
</dbReference>
<comment type="similarity">
    <text evidence="2">Belongs to the FAD-binding monooxygenase family.</text>
</comment>
<keyword evidence="3" id="KW-0285">Flavoprotein</keyword>
<proteinExistence type="inferred from homology"/>
<dbReference type="AlphaFoldDB" id="A0A3A8JU14"/>